<evidence type="ECO:0000259" key="13">
    <source>
        <dbReference type="Pfam" id="PF06974"/>
    </source>
</evidence>
<comment type="pathway">
    <text evidence="1 11">Glycerolipid metabolism; triacylglycerol biosynthesis.</text>
</comment>
<dbReference type="RefSeq" id="WP_345312112.1">
    <property type="nucleotide sequence ID" value="NZ_BAABIE010000001.1"/>
</dbReference>
<dbReference type="InterPro" id="IPR004255">
    <property type="entry name" value="O-acyltransferase_WSD1_N"/>
</dbReference>
<evidence type="ECO:0000313" key="15">
    <source>
        <dbReference type="Proteomes" id="UP001500822"/>
    </source>
</evidence>
<evidence type="ECO:0000256" key="6">
    <source>
        <dbReference type="ARBA" id="ARBA00022679"/>
    </source>
</evidence>
<keyword evidence="8 11" id="KW-0443">Lipid metabolism</keyword>
<comment type="catalytic activity">
    <reaction evidence="10 11">
        <text>an acyl-CoA + a 1,2-diacyl-sn-glycerol = a triacyl-sn-glycerol + CoA</text>
        <dbReference type="Rhea" id="RHEA:10868"/>
        <dbReference type="ChEBI" id="CHEBI:17815"/>
        <dbReference type="ChEBI" id="CHEBI:57287"/>
        <dbReference type="ChEBI" id="CHEBI:58342"/>
        <dbReference type="ChEBI" id="CHEBI:64615"/>
        <dbReference type="EC" id="2.3.1.20"/>
    </reaction>
</comment>
<comment type="similarity">
    <text evidence="3 11">Belongs to the long-chain O-acyltransferase family.</text>
</comment>
<dbReference type="Pfam" id="PF06974">
    <property type="entry name" value="WS_DGAT_C"/>
    <property type="match status" value="1"/>
</dbReference>
<evidence type="ECO:0000256" key="11">
    <source>
        <dbReference type="RuleBase" id="RU361241"/>
    </source>
</evidence>
<evidence type="ECO:0000256" key="1">
    <source>
        <dbReference type="ARBA" id="ARBA00004771"/>
    </source>
</evidence>
<evidence type="ECO:0000313" key="14">
    <source>
        <dbReference type="EMBL" id="GAA4738315.1"/>
    </source>
</evidence>
<organism evidence="14 15">
    <name type="scientific">Gordonia alkaliphila</name>
    <dbReference type="NCBI Taxonomy" id="1053547"/>
    <lineage>
        <taxon>Bacteria</taxon>
        <taxon>Bacillati</taxon>
        <taxon>Actinomycetota</taxon>
        <taxon>Actinomycetes</taxon>
        <taxon>Mycobacteriales</taxon>
        <taxon>Gordoniaceae</taxon>
        <taxon>Gordonia</taxon>
    </lineage>
</organism>
<dbReference type="EC" id="2.3.1.20" evidence="4 11"/>
<comment type="caution">
    <text evidence="14">The sequence shown here is derived from an EMBL/GenBank/DDBJ whole genome shotgun (WGS) entry which is preliminary data.</text>
</comment>
<dbReference type="InterPro" id="IPR023213">
    <property type="entry name" value="CAT-like_dom_sf"/>
</dbReference>
<keyword evidence="5 11" id="KW-0444">Lipid biosynthesis</keyword>
<dbReference type="EMBL" id="BAABIE010000001">
    <property type="protein sequence ID" value="GAA4738315.1"/>
    <property type="molecule type" value="Genomic_DNA"/>
</dbReference>
<evidence type="ECO:0000256" key="3">
    <source>
        <dbReference type="ARBA" id="ARBA00009587"/>
    </source>
</evidence>
<feature type="domain" description="O-acyltransferase WSD1-like N-terminal" evidence="12">
    <location>
        <begin position="4"/>
        <end position="267"/>
    </location>
</feature>
<keyword evidence="15" id="KW-1185">Reference proteome</keyword>
<dbReference type="SUPFAM" id="SSF52777">
    <property type="entry name" value="CoA-dependent acyltransferases"/>
    <property type="match status" value="1"/>
</dbReference>
<proteinExistence type="inferred from homology"/>
<dbReference type="Proteomes" id="UP001500822">
    <property type="component" value="Unassembled WGS sequence"/>
</dbReference>
<name>A0ABP8YTN2_9ACTN</name>
<dbReference type="InterPro" id="IPR045034">
    <property type="entry name" value="O-acyltransferase_WSD1-like"/>
</dbReference>
<evidence type="ECO:0000256" key="10">
    <source>
        <dbReference type="ARBA" id="ARBA00048109"/>
    </source>
</evidence>
<dbReference type="NCBIfam" id="TIGR02946">
    <property type="entry name" value="acyl_WS_DGAT"/>
    <property type="match status" value="1"/>
</dbReference>
<keyword evidence="7 11" id="KW-0319">Glycerol metabolism</keyword>
<dbReference type="PANTHER" id="PTHR31650:SF1">
    <property type="entry name" value="WAX ESTER SYNTHASE_DIACYLGLYCEROL ACYLTRANSFERASE 4-RELATED"/>
    <property type="match status" value="1"/>
</dbReference>
<reference evidence="15" key="1">
    <citation type="journal article" date="2019" name="Int. J. Syst. Evol. Microbiol.">
        <title>The Global Catalogue of Microorganisms (GCM) 10K type strain sequencing project: providing services to taxonomists for standard genome sequencing and annotation.</title>
        <authorList>
            <consortium name="The Broad Institute Genomics Platform"/>
            <consortium name="The Broad Institute Genome Sequencing Center for Infectious Disease"/>
            <person name="Wu L."/>
            <person name="Ma J."/>
        </authorList>
    </citation>
    <scope>NUCLEOTIDE SEQUENCE [LARGE SCALE GENOMIC DNA]</scope>
    <source>
        <strain evidence="15">JCM 18077</strain>
    </source>
</reference>
<keyword evidence="9 11" id="KW-0012">Acyltransferase</keyword>
<accession>A0ABP8YTN2</accession>
<protein>
    <recommendedName>
        <fullName evidence="4 11">Diacylglycerol O-acyltransferase</fullName>
        <ecNumber evidence="4 11">2.3.1.20</ecNumber>
    </recommendedName>
</protein>
<evidence type="ECO:0000256" key="7">
    <source>
        <dbReference type="ARBA" id="ARBA00022798"/>
    </source>
</evidence>
<evidence type="ECO:0000256" key="9">
    <source>
        <dbReference type="ARBA" id="ARBA00023315"/>
    </source>
</evidence>
<feature type="domain" description="O-acyltransferase WSD1 C-terminal" evidence="13">
    <location>
        <begin position="312"/>
        <end position="461"/>
    </location>
</feature>
<dbReference type="PANTHER" id="PTHR31650">
    <property type="entry name" value="O-ACYLTRANSFERASE (WSD1-LIKE) FAMILY PROTEIN"/>
    <property type="match status" value="1"/>
</dbReference>
<evidence type="ECO:0000256" key="2">
    <source>
        <dbReference type="ARBA" id="ARBA00005189"/>
    </source>
</evidence>
<dbReference type="InterPro" id="IPR014292">
    <property type="entry name" value="Acyl_transf_WS/DGAT"/>
</dbReference>
<evidence type="ECO:0000256" key="4">
    <source>
        <dbReference type="ARBA" id="ARBA00013244"/>
    </source>
</evidence>
<dbReference type="Pfam" id="PF03007">
    <property type="entry name" value="WS_DGAT_cat"/>
    <property type="match status" value="1"/>
</dbReference>
<evidence type="ECO:0000256" key="5">
    <source>
        <dbReference type="ARBA" id="ARBA00022516"/>
    </source>
</evidence>
<sequence>MERLSGLDASFLYLETPSQVMSVAAILQIDPSTIPGGYSFGKLRTEMARRVKGLPIFRRKLADSVTNIDHPVWVEDEDFDIERHVVRIAIPSPGRVREVAQMCSHLVGQQLDRKKPLWDLWVMEGMENDRVALLLRMHHASVDGATVADILGQLATVSPDPPELDPEQVAITAGEAPRVELAVGGALNYFWQRPIAAVKLIPKSLPVPVEWIKRVRSGDGMPAPFLAPRTRFNAPLTPRRSIALTQLPMAEVKRIKDHFGVKVNDVVLAMTGGALRDYLDERAELPDDPLVGLVPVSVRGAEEKDLVVAGTNKVTGMFTRLPTTVADPIERLRVAGIYANQAKAHHSDVDPNMLRAFAEFAPGNTLGAFMRLYADRRLSALHPPIFNTVISNVAGPPYDMYLLGGRVESVYPLAPIFHGLGLNITVFSAGGVLNIGLLTCPDITPDIWDLCDGFEKQLDELTAAVDAEVAATEVAEAMDEEVRAAAEAAVVDEIKVLHVEGE</sequence>
<gene>
    <name evidence="14" type="ORF">GCM10023217_02170</name>
</gene>
<dbReference type="Gene3D" id="3.30.559.10">
    <property type="entry name" value="Chloramphenicol acetyltransferase-like domain"/>
    <property type="match status" value="1"/>
</dbReference>
<comment type="pathway">
    <text evidence="2">Lipid metabolism.</text>
</comment>
<evidence type="ECO:0000256" key="8">
    <source>
        <dbReference type="ARBA" id="ARBA00023098"/>
    </source>
</evidence>
<dbReference type="InterPro" id="IPR009721">
    <property type="entry name" value="O-acyltransferase_WSD1_C"/>
</dbReference>
<keyword evidence="6 11" id="KW-0808">Transferase</keyword>
<evidence type="ECO:0000259" key="12">
    <source>
        <dbReference type="Pfam" id="PF03007"/>
    </source>
</evidence>